<keyword evidence="2" id="KW-1185">Reference proteome</keyword>
<comment type="caution">
    <text evidence="1">The sequence shown here is derived from an EMBL/GenBank/DDBJ whole genome shotgun (WGS) entry which is preliminary data.</text>
</comment>
<dbReference type="AlphaFoldDB" id="A0ABD3CIX2"/>
<dbReference type="EMBL" id="JAVIJP010000033">
    <property type="protein sequence ID" value="KAL3629870.1"/>
    <property type="molecule type" value="Genomic_DNA"/>
</dbReference>
<organism evidence="1 2">
    <name type="scientific">Castilleja foliolosa</name>
    <dbReference type="NCBI Taxonomy" id="1961234"/>
    <lineage>
        <taxon>Eukaryota</taxon>
        <taxon>Viridiplantae</taxon>
        <taxon>Streptophyta</taxon>
        <taxon>Embryophyta</taxon>
        <taxon>Tracheophyta</taxon>
        <taxon>Spermatophyta</taxon>
        <taxon>Magnoliopsida</taxon>
        <taxon>eudicotyledons</taxon>
        <taxon>Gunneridae</taxon>
        <taxon>Pentapetalae</taxon>
        <taxon>asterids</taxon>
        <taxon>lamiids</taxon>
        <taxon>Lamiales</taxon>
        <taxon>Orobanchaceae</taxon>
        <taxon>Pedicularideae</taxon>
        <taxon>Castillejinae</taxon>
        <taxon>Castilleja</taxon>
    </lineage>
</organism>
<accession>A0ABD3CIX2</accession>
<protein>
    <submittedName>
        <fullName evidence="1">Uncharacterized protein</fullName>
    </submittedName>
</protein>
<gene>
    <name evidence="1" type="ORF">CASFOL_026182</name>
</gene>
<name>A0ABD3CIX2_9LAMI</name>
<evidence type="ECO:0000313" key="2">
    <source>
        <dbReference type="Proteomes" id="UP001632038"/>
    </source>
</evidence>
<reference evidence="2" key="1">
    <citation type="journal article" date="2024" name="IScience">
        <title>Strigolactones Initiate the Formation of Haustorium-like Structures in Castilleja.</title>
        <authorList>
            <person name="Buerger M."/>
            <person name="Peterson D."/>
            <person name="Chory J."/>
        </authorList>
    </citation>
    <scope>NUCLEOTIDE SEQUENCE [LARGE SCALE GENOMIC DNA]</scope>
</reference>
<sequence length="93" mass="10833">MAETTSTICFSIFLPRFLFLRNHQFHLHRPRYSVVEDSPRSIHQQDFLPANRTPPGARSFTKTKPNLNLKQSELFDFLAYQVNLAELYSSVFG</sequence>
<proteinExistence type="predicted"/>
<evidence type="ECO:0000313" key="1">
    <source>
        <dbReference type="EMBL" id="KAL3629870.1"/>
    </source>
</evidence>
<dbReference type="Proteomes" id="UP001632038">
    <property type="component" value="Unassembled WGS sequence"/>
</dbReference>